<dbReference type="Proteomes" id="UP000694888">
    <property type="component" value="Unplaced"/>
</dbReference>
<accession>A0ABM0JVY9</accession>
<dbReference type="GeneID" id="101860907"/>
<dbReference type="PANTHER" id="PTHR44666">
    <property type="entry name" value="WD REPEAT-CONTAINING PROTEIN 53"/>
    <property type="match status" value="1"/>
</dbReference>
<evidence type="ECO:0000256" key="1">
    <source>
        <dbReference type="PROSITE-ProRule" id="PRU00221"/>
    </source>
</evidence>
<dbReference type="InterPro" id="IPR001680">
    <property type="entry name" value="WD40_rpt"/>
</dbReference>
<name>A0ABM0JVY9_APLCA</name>
<dbReference type="InterPro" id="IPR036322">
    <property type="entry name" value="WD40_repeat_dom_sf"/>
</dbReference>
<dbReference type="SMART" id="SM00320">
    <property type="entry name" value="WD40"/>
    <property type="match status" value="5"/>
</dbReference>
<evidence type="ECO:0000313" key="3">
    <source>
        <dbReference type="RefSeq" id="XP_005102786.1"/>
    </source>
</evidence>
<organism evidence="2 3">
    <name type="scientific">Aplysia californica</name>
    <name type="common">California sea hare</name>
    <dbReference type="NCBI Taxonomy" id="6500"/>
    <lineage>
        <taxon>Eukaryota</taxon>
        <taxon>Metazoa</taxon>
        <taxon>Spiralia</taxon>
        <taxon>Lophotrochozoa</taxon>
        <taxon>Mollusca</taxon>
        <taxon>Gastropoda</taxon>
        <taxon>Heterobranchia</taxon>
        <taxon>Euthyneura</taxon>
        <taxon>Tectipleura</taxon>
        <taxon>Aplysiida</taxon>
        <taxon>Aplysioidea</taxon>
        <taxon>Aplysiidae</taxon>
        <taxon>Aplysia</taxon>
    </lineage>
</organism>
<protein>
    <submittedName>
        <fullName evidence="3">WD repeat-containing protein 53</fullName>
    </submittedName>
</protein>
<feature type="repeat" description="WD" evidence="1">
    <location>
        <begin position="7"/>
        <end position="39"/>
    </location>
</feature>
<proteinExistence type="predicted"/>
<dbReference type="PANTHER" id="PTHR44666:SF1">
    <property type="entry name" value="WD REPEAT-CONTAINING PROTEIN 53"/>
    <property type="match status" value="1"/>
</dbReference>
<reference evidence="3" key="1">
    <citation type="submission" date="2025-08" db="UniProtKB">
        <authorList>
            <consortium name="RefSeq"/>
        </authorList>
    </citation>
    <scope>IDENTIFICATION</scope>
</reference>
<dbReference type="Pfam" id="PF00400">
    <property type="entry name" value="WD40"/>
    <property type="match status" value="4"/>
</dbReference>
<dbReference type="InterPro" id="IPR015943">
    <property type="entry name" value="WD40/YVTN_repeat-like_dom_sf"/>
</dbReference>
<feature type="repeat" description="WD" evidence="1">
    <location>
        <begin position="235"/>
        <end position="275"/>
    </location>
</feature>
<gene>
    <name evidence="3" type="primary">LOC101860907</name>
</gene>
<dbReference type="SUPFAM" id="SSF50978">
    <property type="entry name" value="WD40 repeat-like"/>
    <property type="match status" value="1"/>
</dbReference>
<keyword evidence="2" id="KW-1185">Reference proteome</keyword>
<dbReference type="RefSeq" id="XP_005102786.1">
    <property type="nucleotide sequence ID" value="XM_005102729.2"/>
</dbReference>
<dbReference type="PROSITE" id="PS50082">
    <property type="entry name" value="WD_REPEATS_2"/>
    <property type="match status" value="2"/>
</dbReference>
<sequence>MATTKLTGGHTSSVLCVGTQRQSGQIVSGAEDGDLCLWSREGQVVTKVTRPDSECTSAIFSKDNPNIVYAAFGQEVLLLDITRAQEPIFVFQSNQEEVNQLALDSKEQFLAACDDSGEIKVYGLQDRKVFKTLRHKHTNICSAVSFRPGKQWEIVSGGLDCRLVHWDFSKPKCLNQFNMQELYATPGDSPHMINPPFVHHIASSPSGSTFACALENGQLPLLNASHKNLQPKHALFAHTQGVSQVQFLNEDNIVSAGNDSCIVHWDLSKAALYQPDAVVTNGDSHGATANPEEEKNLAITELCKVRSFSHPCKVNWMALSVTEAEQKLFVADQTPDISVLTL</sequence>
<dbReference type="InterPro" id="IPR042453">
    <property type="entry name" value="WDR53"/>
</dbReference>
<keyword evidence="1" id="KW-0853">WD repeat</keyword>
<dbReference type="Gene3D" id="2.130.10.10">
    <property type="entry name" value="YVTN repeat-like/Quinoprotein amine dehydrogenase"/>
    <property type="match status" value="2"/>
</dbReference>
<evidence type="ECO:0000313" key="2">
    <source>
        <dbReference type="Proteomes" id="UP000694888"/>
    </source>
</evidence>